<dbReference type="RefSeq" id="WP_090712845.1">
    <property type="nucleotide sequence ID" value="NZ_FOVM01000010.1"/>
</dbReference>
<dbReference type="InterPro" id="IPR046291">
    <property type="entry name" value="DUF6328"/>
</dbReference>
<evidence type="ECO:0008006" key="5">
    <source>
        <dbReference type="Google" id="ProtNLM"/>
    </source>
</evidence>
<feature type="transmembrane region" description="Helical" evidence="2">
    <location>
        <begin position="71"/>
        <end position="94"/>
    </location>
</feature>
<protein>
    <recommendedName>
        <fullName evidence="5">Sodium:proton antiporter</fullName>
    </recommendedName>
</protein>
<dbReference type="STRING" id="995034.SAMN05216219_2992"/>
<evidence type="ECO:0000313" key="3">
    <source>
        <dbReference type="EMBL" id="SFO00514.1"/>
    </source>
</evidence>
<feature type="transmembrane region" description="Helical" evidence="2">
    <location>
        <begin position="144"/>
        <end position="165"/>
    </location>
</feature>
<dbReference type="Pfam" id="PF19853">
    <property type="entry name" value="DUF6328"/>
    <property type="match status" value="1"/>
</dbReference>
<proteinExistence type="predicted"/>
<dbReference type="Proteomes" id="UP000198867">
    <property type="component" value="Unassembled WGS sequence"/>
</dbReference>
<keyword evidence="4" id="KW-1185">Reference proteome</keyword>
<evidence type="ECO:0000256" key="1">
    <source>
        <dbReference type="SAM" id="MobiDB-lite"/>
    </source>
</evidence>
<dbReference type="AlphaFoldDB" id="A0A1I5DMN4"/>
<reference evidence="4" key="1">
    <citation type="submission" date="2016-10" db="EMBL/GenBank/DDBJ databases">
        <authorList>
            <person name="Varghese N."/>
            <person name="Submissions S."/>
        </authorList>
    </citation>
    <scope>NUCLEOTIDE SEQUENCE [LARGE SCALE GENOMIC DNA]</scope>
    <source>
        <strain evidence="4">CGMCC 1.11101</strain>
    </source>
</reference>
<evidence type="ECO:0000256" key="2">
    <source>
        <dbReference type="SAM" id="Phobius"/>
    </source>
</evidence>
<organism evidence="3 4">
    <name type="scientific">Mycetocola miduiensis</name>
    <dbReference type="NCBI Taxonomy" id="995034"/>
    <lineage>
        <taxon>Bacteria</taxon>
        <taxon>Bacillati</taxon>
        <taxon>Actinomycetota</taxon>
        <taxon>Actinomycetes</taxon>
        <taxon>Micrococcales</taxon>
        <taxon>Microbacteriaceae</taxon>
        <taxon>Mycetocola</taxon>
    </lineage>
</organism>
<feature type="region of interest" description="Disordered" evidence="1">
    <location>
        <begin position="1"/>
        <end position="28"/>
    </location>
</feature>
<dbReference type="EMBL" id="FOVM01000010">
    <property type="protein sequence ID" value="SFO00514.1"/>
    <property type="molecule type" value="Genomic_DNA"/>
</dbReference>
<dbReference type="OrthoDB" id="3625784at2"/>
<keyword evidence="2" id="KW-1133">Transmembrane helix</keyword>
<feature type="compositionally biased region" description="Basic and acidic residues" evidence="1">
    <location>
        <begin position="18"/>
        <end position="28"/>
    </location>
</feature>
<accession>A0A1I5DMN4</accession>
<sequence length="180" mass="19587">MAPESTSQPERPGGGDVTGDRHETETERLDRNWTDVLQELRVVQAGTQILTAFLLAIAFQPRFPELDNYQLLLYLALVSVSITTTLLSLLPVSAHRILFGHLVKEATVQIGDRMLRAVLVGVSLSMIGTAMLIFDFVISRQAGVIAAVTVALIVLALGLIIPLAVRGSVARRHPEQVRKG</sequence>
<gene>
    <name evidence="3" type="ORF">SAMN05216219_2992</name>
</gene>
<name>A0A1I5DMN4_9MICO</name>
<feature type="transmembrane region" description="Helical" evidence="2">
    <location>
        <begin position="115"/>
        <end position="138"/>
    </location>
</feature>
<keyword evidence="2" id="KW-0472">Membrane</keyword>
<evidence type="ECO:0000313" key="4">
    <source>
        <dbReference type="Proteomes" id="UP000198867"/>
    </source>
</evidence>
<keyword evidence="2" id="KW-0812">Transmembrane</keyword>